<comment type="caution">
    <text evidence="1">The sequence shown here is derived from an EMBL/GenBank/DDBJ whole genome shotgun (WGS) entry which is preliminary data.</text>
</comment>
<dbReference type="RefSeq" id="WP_034646017.1">
    <property type="nucleotide sequence ID" value="NZ_ARZX01000015.1"/>
</dbReference>
<gene>
    <name evidence="1" type="ORF">KLA_11585</name>
</gene>
<proteinExistence type="predicted"/>
<accession>A0ABP3B5B5</accession>
<keyword evidence="2" id="KW-1185">Reference proteome</keyword>
<evidence type="ECO:0000313" key="1">
    <source>
        <dbReference type="EMBL" id="EWH12974.1"/>
    </source>
</evidence>
<name>A0ABP3B5B5_9FLAO</name>
<sequence>MLVFIIIFFKFKKYNYYEKPIKTLPILLLFVTFSAFNTNEKISETKPNGLKIEIIFNSNLQPDNLISIKKKLASNGITLTYKSFDFNENNELIAISYDVDCNDGFKGGGEKKNITSKTKWDFFRDYAEDAESPFGIDTLK</sequence>
<dbReference type="Proteomes" id="UP000019275">
    <property type="component" value="Unassembled WGS sequence"/>
</dbReference>
<organism evidence="1 2">
    <name type="scientific">Cellulophaga geojensis KL-A</name>
    <dbReference type="NCBI Taxonomy" id="1328323"/>
    <lineage>
        <taxon>Bacteria</taxon>
        <taxon>Pseudomonadati</taxon>
        <taxon>Bacteroidota</taxon>
        <taxon>Flavobacteriia</taxon>
        <taxon>Flavobacteriales</taxon>
        <taxon>Flavobacteriaceae</taxon>
        <taxon>Cellulophaga</taxon>
    </lineage>
</organism>
<reference evidence="1 2" key="1">
    <citation type="journal article" date="2014" name="Genome Announc.">
        <title>Draft Genome Sequence of the Carrageenan-Degrading Bacterium Cellulophaga sp. Strain KL-A, Isolated from Decaying Marine Algae.</title>
        <authorList>
            <person name="Shan D."/>
            <person name="Ying J."/>
            <person name="Li X."/>
            <person name="Gao Z."/>
            <person name="Wei G."/>
            <person name="Shao Z."/>
        </authorList>
    </citation>
    <scope>NUCLEOTIDE SEQUENCE [LARGE SCALE GENOMIC DNA]</scope>
    <source>
        <strain evidence="1 2">KL-A</strain>
    </source>
</reference>
<protein>
    <submittedName>
        <fullName evidence="1">Peptidase S55, SpoIVB</fullName>
    </submittedName>
</protein>
<evidence type="ECO:0000313" key="2">
    <source>
        <dbReference type="Proteomes" id="UP000019275"/>
    </source>
</evidence>
<dbReference type="EMBL" id="ARZX01000015">
    <property type="protein sequence ID" value="EWH12974.1"/>
    <property type="molecule type" value="Genomic_DNA"/>
</dbReference>